<evidence type="ECO:0000259" key="4">
    <source>
        <dbReference type="Pfam" id="PF22725"/>
    </source>
</evidence>
<dbReference type="Proteomes" id="UP001178507">
    <property type="component" value="Unassembled WGS sequence"/>
</dbReference>
<protein>
    <recommendedName>
        <fullName evidence="7">Gfo/Idh/MocA-like oxidoreductase N-terminal domain-containing protein</fullName>
    </recommendedName>
</protein>
<dbReference type="EMBL" id="CAUJNA010003217">
    <property type="protein sequence ID" value="CAJ1396094.1"/>
    <property type="molecule type" value="Genomic_DNA"/>
</dbReference>
<dbReference type="InterPro" id="IPR055170">
    <property type="entry name" value="GFO_IDH_MocA-like_dom"/>
</dbReference>
<dbReference type="GO" id="GO:0000166">
    <property type="term" value="F:nucleotide binding"/>
    <property type="evidence" value="ECO:0007669"/>
    <property type="project" value="InterPro"/>
</dbReference>
<gene>
    <name evidence="5" type="ORF">EVOR1521_LOCUS20376</name>
</gene>
<feature type="domain" description="Gfo/Idh/MocA-like oxidoreductase N-terminal" evidence="3">
    <location>
        <begin position="43"/>
        <end position="151"/>
    </location>
</feature>
<dbReference type="Gene3D" id="3.30.360.10">
    <property type="entry name" value="Dihydrodipicolinate Reductase, domain 2"/>
    <property type="match status" value="1"/>
</dbReference>
<dbReference type="PANTHER" id="PTHR42840">
    <property type="entry name" value="NAD(P)-BINDING ROSSMANN-FOLD SUPERFAMILY PROTEIN-RELATED"/>
    <property type="match status" value="1"/>
</dbReference>
<keyword evidence="6" id="KW-1185">Reference proteome</keyword>
<organism evidence="5 6">
    <name type="scientific">Effrenium voratum</name>
    <dbReference type="NCBI Taxonomy" id="2562239"/>
    <lineage>
        <taxon>Eukaryota</taxon>
        <taxon>Sar</taxon>
        <taxon>Alveolata</taxon>
        <taxon>Dinophyceae</taxon>
        <taxon>Suessiales</taxon>
        <taxon>Symbiodiniaceae</taxon>
        <taxon>Effrenium</taxon>
    </lineage>
</organism>
<dbReference type="Gene3D" id="3.40.50.720">
    <property type="entry name" value="NAD(P)-binding Rossmann-like Domain"/>
    <property type="match status" value="1"/>
</dbReference>
<evidence type="ECO:0000313" key="6">
    <source>
        <dbReference type="Proteomes" id="UP001178507"/>
    </source>
</evidence>
<dbReference type="Pfam" id="PF01408">
    <property type="entry name" value="GFO_IDH_MocA"/>
    <property type="match status" value="1"/>
</dbReference>
<dbReference type="InterPro" id="IPR036291">
    <property type="entry name" value="NAD(P)-bd_dom_sf"/>
</dbReference>
<name>A0AA36N839_9DINO</name>
<proteinExistence type="inferred from homology"/>
<feature type="domain" description="GFO/IDH/MocA-like oxidoreductase" evidence="4">
    <location>
        <begin position="169"/>
        <end position="279"/>
    </location>
</feature>
<evidence type="ECO:0008006" key="7">
    <source>
        <dbReference type="Google" id="ProtNLM"/>
    </source>
</evidence>
<feature type="signal peptide" evidence="2">
    <location>
        <begin position="1"/>
        <end position="15"/>
    </location>
</feature>
<dbReference type="InterPro" id="IPR000683">
    <property type="entry name" value="Gfo/Idh/MocA-like_OxRdtase_N"/>
</dbReference>
<keyword evidence="2" id="KW-0732">Signal</keyword>
<feature type="chain" id="PRO_5041295169" description="Gfo/Idh/MocA-like oxidoreductase N-terminal domain-containing protein" evidence="2">
    <location>
        <begin position="16"/>
        <end position="376"/>
    </location>
</feature>
<dbReference type="GO" id="GO:0005737">
    <property type="term" value="C:cytoplasm"/>
    <property type="evidence" value="ECO:0007669"/>
    <property type="project" value="TreeGrafter"/>
</dbReference>
<evidence type="ECO:0000259" key="3">
    <source>
        <dbReference type="Pfam" id="PF01408"/>
    </source>
</evidence>
<dbReference type="PANTHER" id="PTHR42840:SF5">
    <property type="entry name" value="NAD(P)-BINDING ROSSMANN-FOLD SUPERFAMILY PROTEIN"/>
    <property type="match status" value="1"/>
</dbReference>
<comment type="caution">
    <text evidence="5">The sequence shown here is derived from an EMBL/GenBank/DDBJ whole genome shotgun (WGS) entry which is preliminary data.</text>
</comment>
<dbReference type="GO" id="GO:0016491">
    <property type="term" value="F:oxidoreductase activity"/>
    <property type="evidence" value="ECO:0007669"/>
    <property type="project" value="TreeGrafter"/>
</dbReference>
<evidence type="ECO:0000256" key="2">
    <source>
        <dbReference type="SAM" id="SignalP"/>
    </source>
</evidence>
<reference evidence="5" key="1">
    <citation type="submission" date="2023-08" db="EMBL/GenBank/DDBJ databases">
        <authorList>
            <person name="Chen Y."/>
            <person name="Shah S."/>
            <person name="Dougan E. K."/>
            <person name="Thang M."/>
            <person name="Chan C."/>
        </authorList>
    </citation>
    <scope>NUCLEOTIDE SEQUENCE</scope>
</reference>
<evidence type="ECO:0000256" key="1">
    <source>
        <dbReference type="ARBA" id="ARBA00010928"/>
    </source>
</evidence>
<accession>A0AA36N839</accession>
<dbReference type="GO" id="GO:0006740">
    <property type="term" value="P:NADPH regeneration"/>
    <property type="evidence" value="ECO:0007669"/>
    <property type="project" value="TreeGrafter"/>
</dbReference>
<comment type="similarity">
    <text evidence="1">Belongs to the Gfo/Idh/MocA family.</text>
</comment>
<dbReference type="Pfam" id="PF22725">
    <property type="entry name" value="GFO_IDH_MocA_C3"/>
    <property type="match status" value="1"/>
</dbReference>
<dbReference type="AlphaFoldDB" id="A0AA36N839"/>
<dbReference type="SUPFAM" id="SSF55347">
    <property type="entry name" value="Glyceraldehyde-3-phosphate dehydrogenase-like, C-terminal domain"/>
    <property type="match status" value="1"/>
</dbReference>
<evidence type="ECO:0000313" key="5">
    <source>
        <dbReference type="EMBL" id="CAJ1396094.1"/>
    </source>
</evidence>
<dbReference type="SUPFAM" id="SSF51735">
    <property type="entry name" value="NAD(P)-binding Rossmann-fold domains"/>
    <property type="match status" value="1"/>
</dbReference>
<sequence length="376" mass="40318">MLRLVHFLSLAVGLGAPCGPRDLDCWTQHVEAQLSRPCGRPVRLALVGAGSFARKAHLPSLRDASDCFAVGVVWSHTEVSARRLAADVPPAKALWGEEGWRALLSEDLELLDLVLPFGVQSSFVREALKAGFAVVSEKPIATTVAEAEELLSHGGRWYVAENWRFEPAFRVAAAAVHAGVLGEAGAVAFSAHSVSFMPPDVPYMQPGSWRMSETSNWMADVGVHFAAALRLVLGEDLRLVAAATQRLRPELRPFDTFAATLRTNASVGQWLFSLSLPKPGPKTVPGLSDLDLQISGPLGTLLVSRGSVQLLEASDARSVAKVENFSSRSVESALRAAARGVLGEEQAELAPHLALADLQLVEAIGFFEQPPSKLEL</sequence>